<feature type="transmembrane region" description="Helical" evidence="6">
    <location>
        <begin position="392"/>
        <end position="416"/>
    </location>
</feature>
<feature type="transmembrane region" description="Helical" evidence="6">
    <location>
        <begin position="732"/>
        <end position="754"/>
    </location>
</feature>
<evidence type="ECO:0000259" key="8">
    <source>
        <dbReference type="Pfam" id="PF12704"/>
    </source>
</evidence>
<reference evidence="9 10" key="1">
    <citation type="submission" date="2016-11" db="EMBL/GenBank/DDBJ databases">
        <authorList>
            <person name="Jaros S."/>
            <person name="Januszkiewicz K."/>
            <person name="Wedrychowicz H."/>
        </authorList>
    </citation>
    <scope>NUCLEOTIDE SEQUENCE [LARGE SCALE GENOMIC DNA]</scope>
    <source>
        <strain evidence="9 10">DSM 24574</strain>
    </source>
</reference>
<name>A0A1M5MNK0_9BACT</name>
<dbReference type="OrthoDB" id="5933722at2"/>
<dbReference type="InterPro" id="IPR050250">
    <property type="entry name" value="Macrolide_Exporter_MacB"/>
</dbReference>
<dbReference type="Proteomes" id="UP000184212">
    <property type="component" value="Unassembled WGS sequence"/>
</dbReference>
<comment type="subcellular location">
    <subcellularLocation>
        <location evidence="1">Cell membrane</location>
        <topology evidence="1">Multi-pass membrane protein</topology>
    </subcellularLocation>
</comment>
<feature type="transmembrane region" description="Helical" evidence="6">
    <location>
        <begin position="437"/>
        <end position="459"/>
    </location>
</feature>
<keyword evidence="4 6" id="KW-1133">Transmembrane helix</keyword>
<evidence type="ECO:0000256" key="5">
    <source>
        <dbReference type="ARBA" id="ARBA00023136"/>
    </source>
</evidence>
<feature type="transmembrane region" description="Helical" evidence="6">
    <location>
        <begin position="344"/>
        <end position="372"/>
    </location>
</feature>
<protein>
    <submittedName>
        <fullName evidence="9">Putative ABC transport system permease protein</fullName>
    </submittedName>
</protein>
<dbReference type="Pfam" id="PF12704">
    <property type="entry name" value="MacB_PCD"/>
    <property type="match status" value="2"/>
</dbReference>
<keyword evidence="3 6" id="KW-0812">Transmembrane</keyword>
<dbReference type="InterPro" id="IPR003838">
    <property type="entry name" value="ABC3_permease_C"/>
</dbReference>
<evidence type="ECO:0000256" key="4">
    <source>
        <dbReference type="ARBA" id="ARBA00022989"/>
    </source>
</evidence>
<keyword evidence="5 6" id="KW-0472">Membrane</keyword>
<gene>
    <name evidence="9" type="ORF">SAMN04488109_1822</name>
</gene>
<keyword evidence="10" id="KW-1185">Reference proteome</keyword>
<dbReference type="PANTHER" id="PTHR30572">
    <property type="entry name" value="MEMBRANE COMPONENT OF TRANSPORTER-RELATED"/>
    <property type="match status" value="1"/>
</dbReference>
<dbReference type="GO" id="GO:0022857">
    <property type="term" value="F:transmembrane transporter activity"/>
    <property type="evidence" value="ECO:0007669"/>
    <property type="project" value="TreeGrafter"/>
</dbReference>
<proteinExistence type="predicted"/>
<dbReference type="AlphaFoldDB" id="A0A1M5MNK0"/>
<feature type="domain" description="ABC3 transporter permease C-terminal" evidence="7">
    <location>
        <begin position="304"/>
        <end position="418"/>
    </location>
</feature>
<feature type="domain" description="ABC3 transporter permease C-terminal" evidence="7">
    <location>
        <begin position="691"/>
        <end position="804"/>
    </location>
</feature>
<evidence type="ECO:0000256" key="1">
    <source>
        <dbReference type="ARBA" id="ARBA00004651"/>
    </source>
</evidence>
<evidence type="ECO:0000256" key="2">
    <source>
        <dbReference type="ARBA" id="ARBA00022475"/>
    </source>
</evidence>
<feature type="transmembrane region" description="Helical" evidence="6">
    <location>
        <begin position="687"/>
        <end position="711"/>
    </location>
</feature>
<organism evidence="9 10">
    <name type="scientific">Chryseolinea serpens</name>
    <dbReference type="NCBI Taxonomy" id="947013"/>
    <lineage>
        <taxon>Bacteria</taxon>
        <taxon>Pseudomonadati</taxon>
        <taxon>Bacteroidota</taxon>
        <taxon>Cytophagia</taxon>
        <taxon>Cytophagales</taxon>
        <taxon>Fulvivirgaceae</taxon>
        <taxon>Chryseolinea</taxon>
    </lineage>
</organism>
<evidence type="ECO:0000256" key="6">
    <source>
        <dbReference type="SAM" id="Phobius"/>
    </source>
</evidence>
<accession>A0A1M5MNK0</accession>
<dbReference type="InterPro" id="IPR025857">
    <property type="entry name" value="MacB_PCD"/>
</dbReference>
<feature type="transmembrane region" description="Helical" evidence="6">
    <location>
        <begin position="21"/>
        <end position="41"/>
    </location>
</feature>
<feature type="domain" description="MacB-like periplasmic core" evidence="8">
    <location>
        <begin position="503"/>
        <end position="644"/>
    </location>
</feature>
<dbReference type="EMBL" id="FQWQ01000001">
    <property type="protein sequence ID" value="SHG78489.1"/>
    <property type="molecule type" value="Genomic_DNA"/>
</dbReference>
<evidence type="ECO:0000313" key="10">
    <source>
        <dbReference type="Proteomes" id="UP000184212"/>
    </source>
</evidence>
<dbReference type="STRING" id="947013.SAMN04488109_1822"/>
<dbReference type="PROSITE" id="PS51257">
    <property type="entry name" value="PROKAR_LIPOPROTEIN"/>
    <property type="match status" value="1"/>
</dbReference>
<dbReference type="PANTHER" id="PTHR30572:SF18">
    <property type="entry name" value="ABC-TYPE MACROLIDE FAMILY EXPORT SYSTEM PERMEASE COMPONENT 2"/>
    <property type="match status" value="1"/>
</dbReference>
<feature type="domain" description="MacB-like periplasmic core" evidence="8">
    <location>
        <begin position="20"/>
        <end position="234"/>
    </location>
</feature>
<keyword evidence="2" id="KW-1003">Cell membrane</keyword>
<dbReference type="Pfam" id="PF02687">
    <property type="entry name" value="FtsX"/>
    <property type="match status" value="2"/>
</dbReference>
<dbReference type="GO" id="GO:0005886">
    <property type="term" value="C:plasma membrane"/>
    <property type="evidence" value="ECO:0007669"/>
    <property type="project" value="UniProtKB-SubCell"/>
</dbReference>
<sequence length="811" mass="90315">MIRNYFLIAVRNIIRDKVFSAINIVGLAVGIACFLALFLFVQDELTFDQSAFDSSQIYRVYVKIAVNGSEETSSKTAQVLGPILQQNYPEVKSYMRIGSFGPRAFKYNDKLFRSGSINAVDSTFFKIFAVQFIEGDPASALVEPNSIVLTETAAKRIFGNESPVGKLLPTESGQNFKVTALVKDFSRKSHFHCDYLESLSTYKVNENWLDNLFTTYLVLQPGTDVADFEKKLQRVVVDDVGPEIQKLLGVSIDQFFGNGAAYSFHLQPFSSIYLYSQRDYGIDLNTESGAIRTSDITYTYMFSAIAIFILILAVINFMNLSTAKSARRAREVGVRKTFGSARSLLIFQFIGEAILTSSIAMLLAVSFLTLLLPFFNILLEKDLSLLIINQYWTAPILIGFTIVVGVLAGSYPAFYLSSFVPAKVLKGDSHASRKSMLRNGLVILQFGISICLLIGTFVIKQQLDFIQNKNLGFNKEHLLSINNINLLGDHIETFREKLLNNANIVSVTHASHMFTAGIPGAGYLFNKKTGTDPFLCQFIVVDYDFLKTFQVDLKQGRFFSKEFPADVDAVVVNEAAAAAFATDDVIGKELVSLDARSNGHGYKIIGVISDFNYESLHTKVRPLVLHLQMEDHPANNFMVRIASDDMSNTIRYISDKWKEIAPGEAMNYNFIDITLARLYVAEQKTNMVSVIFSSVAIFIACIGLFGLAAFVAEQRTKEIGIRKVLGATSRQVVLLLLKEFAAWVLISNIIAWPVAWYVMNGWLENFAFHTEMSVSYFLIAGIVTFLIASITVGFHAVKAAQTNPVASMKFD</sequence>
<feature type="transmembrane region" description="Helical" evidence="6">
    <location>
        <begin position="774"/>
        <end position="797"/>
    </location>
</feature>
<feature type="transmembrane region" description="Helical" evidence="6">
    <location>
        <begin position="300"/>
        <end position="323"/>
    </location>
</feature>
<dbReference type="RefSeq" id="WP_073132954.1">
    <property type="nucleotide sequence ID" value="NZ_FQWQ01000001.1"/>
</dbReference>
<evidence type="ECO:0000256" key="3">
    <source>
        <dbReference type="ARBA" id="ARBA00022692"/>
    </source>
</evidence>
<evidence type="ECO:0000259" key="7">
    <source>
        <dbReference type="Pfam" id="PF02687"/>
    </source>
</evidence>
<evidence type="ECO:0000313" key="9">
    <source>
        <dbReference type="EMBL" id="SHG78489.1"/>
    </source>
</evidence>